<evidence type="ECO:0000313" key="7">
    <source>
        <dbReference type="Proteomes" id="UP000198611"/>
    </source>
</evidence>
<keyword evidence="1 3" id="KW-0479">Metal-binding</keyword>
<dbReference type="STRING" id="1123397.SAMN05660831_01153"/>
<keyword evidence="2 3" id="KW-0408">Iron</keyword>
<dbReference type="GO" id="GO:0009055">
    <property type="term" value="F:electron transfer activity"/>
    <property type="evidence" value="ECO:0007669"/>
    <property type="project" value="InterPro"/>
</dbReference>
<dbReference type="GO" id="GO:0020037">
    <property type="term" value="F:heme binding"/>
    <property type="evidence" value="ECO:0007669"/>
    <property type="project" value="InterPro"/>
</dbReference>
<organism evidence="6 7">
    <name type="scientific">Thiohalospira halophila DSM 15071</name>
    <dbReference type="NCBI Taxonomy" id="1123397"/>
    <lineage>
        <taxon>Bacteria</taxon>
        <taxon>Pseudomonadati</taxon>
        <taxon>Pseudomonadota</taxon>
        <taxon>Gammaproteobacteria</taxon>
        <taxon>Thiohalospirales</taxon>
        <taxon>Thiohalospiraceae</taxon>
        <taxon>Thiohalospira</taxon>
    </lineage>
</organism>
<reference evidence="6 7" key="1">
    <citation type="submission" date="2016-10" db="EMBL/GenBank/DDBJ databases">
        <authorList>
            <person name="de Groot N.N."/>
        </authorList>
    </citation>
    <scope>NUCLEOTIDE SEQUENCE [LARGE SCALE GENOMIC DNA]</scope>
    <source>
        <strain evidence="6 7">HL3</strain>
    </source>
</reference>
<dbReference type="AlphaFoldDB" id="A0A1I1QKX3"/>
<evidence type="ECO:0000256" key="3">
    <source>
        <dbReference type="PROSITE-ProRule" id="PRU00433"/>
    </source>
</evidence>
<feature type="chain" id="PRO_5011669832" description="Cytochrome c domain-containing protein" evidence="4">
    <location>
        <begin position="21"/>
        <end position="431"/>
    </location>
</feature>
<dbReference type="InterPro" id="IPR009056">
    <property type="entry name" value="Cyt_c-like_dom"/>
</dbReference>
<dbReference type="OrthoDB" id="9771424at2"/>
<protein>
    <recommendedName>
        <fullName evidence="5">Cytochrome c domain-containing protein</fullName>
    </recommendedName>
</protein>
<dbReference type="EMBL" id="FOMJ01000003">
    <property type="protein sequence ID" value="SFD22774.1"/>
    <property type="molecule type" value="Genomic_DNA"/>
</dbReference>
<feature type="signal peptide" evidence="4">
    <location>
        <begin position="1"/>
        <end position="20"/>
    </location>
</feature>
<dbReference type="Proteomes" id="UP000198611">
    <property type="component" value="Unassembled WGS sequence"/>
</dbReference>
<evidence type="ECO:0000313" key="6">
    <source>
        <dbReference type="EMBL" id="SFD22774.1"/>
    </source>
</evidence>
<feature type="domain" description="Cytochrome c" evidence="5">
    <location>
        <begin position="20"/>
        <end position="133"/>
    </location>
</feature>
<keyword evidence="7" id="KW-1185">Reference proteome</keyword>
<gene>
    <name evidence="6" type="ORF">SAMN05660831_01153</name>
</gene>
<evidence type="ECO:0000256" key="4">
    <source>
        <dbReference type="SAM" id="SignalP"/>
    </source>
</evidence>
<keyword evidence="3" id="KW-0349">Heme</keyword>
<name>A0A1I1QKX3_9GAMM</name>
<sequence>MFRHLFVSAALFAVVAGVWPQVGEAMPAFARQYEVSCAACHSAFPKLNGGGESFAGNNMKLPGWEDQAASFGDDRLALPKIPPLAVRAQGFFQVREGRVAKYDEENPTDPPTLSGADNDLQSPYLIKLLSSAPLSENLTYYFYGIMAEKGGNGSFLIEDAWFGYQDAFGTGIDATLGQFQVSDLMFARETRLTFQDYMVYRMADITYDRGLILSRALGPVDLAVGAVNGNGIKESATLNAPGYARPDHTFDDDHEKSAFTRLGFEVGGIGVGIMGLSGGWQGVDTTSNAVSAGNGPDSDIRIGGLDLSGRISPTLDWYAQYLQVTWTDFLDGEDVTWDGGFAGVDWIPNDRWAFSALYNHTDAGDLDGSETVYDGIDMQTVSLTASYYFMRNVKGLVEVNADLLDTEDPDVHPYGHLTGEDYLLMGFDAAF</sequence>
<evidence type="ECO:0000259" key="5">
    <source>
        <dbReference type="PROSITE" id="PS51007"/>
    </source>
</evidence>
<evidence type="ECO:0000256" key="1">
    <source>
        <dbReference type="ARBA" id="ARBA00022723"/>
    </source>
</evidence>
<accession>A0A1I1QKX3</accession>
<proteinExistence type="predicted"/>
<dbReference type="RefSeq" id="WP_093427817.1">
    <property type="nucleotide sequence ID" value="NZ_FOMJ01000003.1"/>
</dbReference>
<dbReference type="GO" id="GO:0046872">
    <property type="term" value="F:metal ion binding"/>
    <property type="evidence" value="ECO:0007669"/>
    <property type="project" value="UniProtKB-KW"/>
</dbReference>
<keyword evidence="4" id="KW-0732">Signal</keyword>
<dbReference type="SUPFAM" id="SSF56935">
    <property type="entry name" value="Porins"/>
    <property type="match status" value="1"/>
</dbReference>
<evidence type="ECO:0000256" key="2">
    <source>
        <dbReference type="ARBA" id="ARBA00023004"/>
    </source>
</evidence>
<dbReference type="PROSITE" id="PS51007">
    <property type="entry name" value="CYTC"/>
    <property type="match status" value="1"/>
</dbReference>